<dbReference type="EMBL" id="BJXW01000009">
    <property type="protein sequence ID" value="GEN30657.1"/>
    <property type="molecule type" value="Genomic_DNA"/>
</dbReference>
<protein>
    <recommendedName>
        <fullName evidence="2">ClpXP adapter protein SpxH</fullName>
    </recommendedName>
</protein>
<dbReference type="PANTHER" id="PTHR13887:SF47">
    <property type="entry name" value="CLPXP ADAPTER PROTEIN SPXH"/>
    <property type="match status" value="1"/>
</dbReference>
<keyword evidence="1 2" id="KW-0963">Cytoplasm</keyword>
<keyword evidence="4" id="KW-1185">Reference proteome</keyword>
<dbReference type="InterPro" id="IPR046404">
    <property type="entry name" value="Adapter_SpxH"/>
</dbReference>
<reference evidence="3 4" key="1">
    <citation type="submission" date="2019-07" db="EMBL/GenBank/DDBJ databases">
        <title>Whole genome shotgun sequence of Cerasibacillus quisquiliarum NBRC 102429.</title>
        <authorList>
            <person name="Hosoyama A."/>
            <person name="Uohara A."/>
            <person name="Ohji S."/>
            <person name="Ichikawa N."/>
        </authorList>
    </citation>
    <scope>NUCLEOTIDE SEQUENCE [LARGE SCALE GENOMIC DNA]</scope>
    <source>
        <strain evidence="3 4">NBRC 102429</strain>
    </source>
</reference>
<dbReference type="Proteomes" id="UP000321491">
    <property type="component" value="Unassembled WGS sequence"/>
</dbReference>
<comment type="subunit">
    <text evidence="2">Interacts with Spx.</text>
</comment>
<evidence type="ECO:0000256" key="2">
    <source>
        <dbReference type="HAMAP-Rule" id="MF_02245"/>
    </source>
</evidence>
<comment type="similarity">
    <text evidence="2">Belongs to the SpxH family.</text>
</comment>
<evidence type="ECO:0000313" key="3">
    <source>
        <dbReference type="EMBL" id="GEN30657.1"/>
    </source>
</evidence>
<name>A0A511UVP2_9BACI</name>
<dbReference type="HAMAP" id="MF_02245">
    <property type="entry name" value="Adapter_SpxH"/>
    <property type="match status" value="1"/>
</dbReference>
<comment type="function">
    <text evidence="2">Adapter protein required for efficient degradation of Spx by ClpXP under non-stress conditions. Interaction with Spx stabilizes Spx and exposes the C-terminus of Spx for recognition and proteolysis by ClpXP.</text>
</comment>
<accession>A0A511UVP2</accession>
<organism evidence="3 4">
    <name type="scientific">Cerasibacillus quisquiliarum</name>
    <dbReference type="NCBI Taxonomy" id="227865"/>
    <lineage>
        <taxon>Bacteria</taxon>
        <taxon>Bacillati</taxon>
        <taxon>Bacillota</taxon>
        <taxon>Bacilli</taxon>
        <taxon>Bacillales</taxon>
        <taxon>Bacillaceae</taxon>
        <taxon>Cerasibacillus</taxon>
    </lineage>
</organism>
<dbReference type="Pfam" id="PF13743">
    <property type="entry name" value="Thioredoxin_5"/>
    <property type="match status" value="1"/>
</dbReference>
<evidence type="ECO:0000256" key="1">
    <source>
        <dbReference type="ARBA" id="ARBA00022490"/>
    </source>
</evidence>
<comment type="subcellular location">
    <subcellularLocation>
        <location evidence="2">Cytoplasm</location>
    </subcellularLocation>
</comment>
<comment type="caution">
    <text evidence="3">The sequence shown here is derived from an EMBL/GenBank/DDBJ whole genome shotgun (WGS) entry which is preliminary data.</text>
</comment>
<dbReference type="AlphaFoldDB" id="A0A511UVP2"/>
<dbReference type="OrthoDB" id="9813770at2"/>
<gene>
    <name evidence="2" type="primary">spxH</name>
    <name evidence="3" type="ORF">CQU01_08950</name>
</gene>
<proteinExistence type="inferred from homology"/>
<dbReference type="Gene3D" id="1.10.472.60">
    <property type="entry name" value="putative protein disulfide isomerase domain"/>
    <property type="match status" value="1"/>
</dbReference>
<dbReference type="InterPro" id="IPR036249">
    <property type="entry name" value="Thioredoxin-like_sf"/>
</dbReference>
<dbReference type="PANTHER" id="PTHR13887">
    <property type="entry name" value="GLUTATHIONE S-TRANSFERASE KAPPA"/>
    <property type="match status" value="1"/>
</dbReference>
<dbReference type="CDD" id="cd03025">
    <property type="entry name" value="DsbA_FrnE_like"/>
    <property type="match status" value="1"/>
</dbReference>
<dbReference type="SUPFAM" id="SSF52833">
    <property type="entry name" value="Thioredoxin-like"/>
    <property type="match status" value="1"/>
</dbReference>
<sequence>MMWSQSGLVNTKETNTSAVDSSFNSAYKPIEMYVFLDPLCPDCWEIEPYLRKLSIEYGRFFTIRPVLSGRNKALELYQLHVSRKIREIYHQSYQKIHRTSDIKAKRNHLIHTPDMISLAIKAAELQGKRAGRHFLRKIQEKLFLNWKDISHKSILIECANEAGIDLEEFKKDLYSYTAKKALQSDIKLTYEMNIDRLPAIVYINHQTDEQGIKISGLYSYDIYVQVLAEVMNTQPIPSEKPSLIQFIRYYKMISTKEIAIIYDWPLSKVKRELKKLQLKQLVEYIPGKKESFWKYVEQNHVK</sequence>
<dbReference type="GO" id="GO:0005737">
    <property type="term" value="C:cytoplasm"/>
    <property type="evidence" value="ECO:0007669"/>
    <property type="project" value="UniProtKB-SubCell"/>
</dbReference>
<dbReference type="Gene3D" id="3.40.30.10">
    <property type="entry name" value="Glutaredoxin"/>
    <property type="match status" value="1"/>
</dbReference>
<evidence type="ECO:0000313" key="4">
    <source>
        <dbReference type="Proteomes" id="UP000321491"/>
    </source>
</evidence>